<name>A0ABV1RKP7_9ALTE</name>
<keyword evidence="5" id="KW-0443">Lipid metabolism</keyword>
<dbReference type="RefSeq" id="WP_350402655.1">
    <property type="nucleotide sequence ID" value="NZ_JBELOE010000265.1"/>
</dbReference>
<dbReference type="GO" id="GO:0008168">
    <property type="term" value="F:methyltransferase activity"/>
    <property type="evidence" value="ECO:0007669"/>
    <property type="project" value="UniProtKB-KW"/>
</dbReference>
<dbReference type="EC" id="2.1.1.-" evidence="6"/>
<proteinExistence type="inferred from homology"/>
<dbReference type="Gene3D" id="3.40.50.150">
    <property type="entry name" value="Vaccinia Virus protein VP39"/>
    <property type="match status" value="1"/>
</dbReference>
<keyword evidence="3 6" id="KW-0808">Transferase</keyword>
<dbReference type="InterPro" id="IPR050723">
    <property type="entry name" value="CFA/CMAS"/>
</dbReference>
<evidence type="ECO:0000313" key="7">
    <source>
        <dbReference type="Proteomes" id="UP001467690"/>
    </source>
</evidence>
<organism evidence="6 7">
    <name type="scientific">Catenovulum sediminis</name>
    <dbReference type="NCBI Taxonomy" id="1740262"/>
    <lineage>
        <taxon>Bacteria</taxon>
        <taxon>Pseudomonadati</taxon>
        <taxon>Pseudomonadota</taxon>
        <taxon>Gammaproteobacteria</taxon>
        <taxon>Alteromonadales</taxon>
        <taxon>Alteromonadaceae</taxon>
        <taxon>Catenovulum</taxon>
    </lineage>
</organism>
<evidence type="ECO:0000256" key="5">
    <source>
        <dbReference type="ARBA" id="ARBA00023098"/>
    </source>
</evidence>
<protein>
    <submittedName>
        <fullName evidence="6">Cyclopropane-fatty-acyl-phospholipid synthase family protein</fullName>
        <ecNumber evidence="6">2.1.1.-</ecNumber>
    </submittedName>
</protein>
<dbReference type="PIRSF" id="PIRSF003085">
    <property type="entry name" value="CMAS"/>
    <property type="match status" value="1"/>
</dbReference>
<evidence type="ECO:0000256" key="2">
    <source>
        <dbReference type="ARBA" id="ARBA00022603"/>
    </source>
</evidence>
<dbReference type="PANTHER" id="PTHR43667">
    <property type="entry name" value="CYCLOPROPANE-FATTY-ACYL-PHOSPHOLIPID SYNTHASE"/>
    <property type="match status" value="1"/>
</dbReference>
<gene>
    <name evidence="6" type="ORF">ABS311_16650</name>
</gene>
<evidence type="ECO:0000256" key="1">
    <source>
        <dbReference type="ARBA" id="ARBA00010815"/>
    </source>
</evidence>
<sequence>MSDTHTAGSMLAESPFTKIARNLVLNKLEKLEHGCLILKENGNIYQFGMANSALKVELTIEQSRFYQLIMLDGSIGAAEAYMAGMWTVDDLTALVRLFVLNENTLDQIESGYTNVLMPVRKLAHWLNRNNKSNAKRNISAHYDLGNDFYQLFLDPSMMYSSAIYPNENTSLEQASQLKLKHICDKLQLDDSHHLLEIGTGWGGFAIYAAQYTNCKVTTTTISDAQYRYALEAVKQAGLENKITVLKKDYRELTGLYDRIVSIEMIEAVGHQYYQTYFEQCSSLLKKNGQMLIQAITIADQRYRYYLSHVDFIQKYIFPGGCLPSIEELAKQVSHSTDMVMRNLEDIGLHYAQTLNDWRVRFFNNIEQVKKLGYSKEFQKMWEFYFCYCEGAFRERAISTVQVVLAKPQNRSVSASSLSR</sequence>
<accession>A0ABV1RKP7</accession>
<dbReference type="InterPro" id="IPR029063">
    <property type="entry name" value="SAM-dependent_MTases_sf"/>
</dbReference>
<reference evidence="6 7" key="1">
    <citation type="submission" date="2024-06" db="EMBL/GenBank/DDBJ databases">
        <authorList>
            <person name="Chen R.Y."/>
        </authorList>
    </citation>
    <scope>NUCLEOTIDE SEQUENCE [LARGE SCALE GENOMIC DNA]</scope>
    <source>
        <strain evidence="6 7">D2</strain>
    </source>
</reference>
<comment type="caution">
    <text evidence="6">The sequence shown here is derived from an EMBL/GenBank/DDBJ whole genome shotgun (WGS) entry which is preliminary data.</text>
</comment>
<comment type="similarity">
    <text evidence="1">Belongs to the CFA/CMAS family.</text>
</comment>
<dbReference type="CDD" id="cd02440">
    <property type="entry name" value="AdoMet_MTases"/>
    <property type="match status" value="1"/>
</dbReference>
<dbReference type="Pfam" id="PF02353">
    <property type="entry name" value="CMAS"/>
    <property type="match status" value="1"/>
</dbReference>
<keyword evidence="7" id="KW-1185">Reference proteome</keyword>
<evidence type="ECO:0000313" key="6">
    <source>
        <dbReference type="EMBL" id="MER2493510.1"/>
    </source>
</evidence>
<dbReference type="PANTHER" id="PTHR43667:SF2">
    <property type="entry name" value="FATTY ACID C-METHYL TRANSFERASE"/>
    <property type="match status" value="1"/>
</dbReference>
<dbReference type="Proteomes" id="UP001467690">
    <property type="component" value="Unassembled WGS sequence"/>
</dbReference>
<dbReference type="SUPFAM" id="SSF53335">
    <property type="entry name" value="S-adenosyl-L-methionine-dependent methyltransferases"/>
    <property type="match status" value="1"/>
</dbReference>
<dbReference type="InterPro" id="IPR003333">
    <property type="entry name" value="CMAS"/>
</dbReference>
<evidence type="ECO:0000256" key="3">
    <source>
        <dbReference type="ARBA" id="ARBA00022679"/>
    </source>
</evidence>
<dbReference type="GO" id="GO:0032259">
    <property type="term" value="P:methylation"/>
    <property type="evidence" value="ECO:0007669"/>
    <property type="project" value="UniProtKB-KW"/>
</dbReference>
<keyword evidence="4" id="KW-0949">S-adenosyl-L-methionine</keyword>
<dbReference type="EMBL" id="JBELOE010000265">
    <property type="protein sequence ID" value="MER2493510.1"/>
    <property type="molecule type" value="Genomic_DNA"/>
</dbReference>
<keyword evidence="2 6" id="KW-0489">Methyltransferase</keyword>
<evidence type="ECO:0000256" key="4">
    <source>
        <dbReference type="ARBA" id="ARBA00022691"/>
    </source>
</evidence>